<evidence type="ECO:0000313" key="3">
    <source>
        <dbReference type="Proteomes" id="UP000738325"/>
    </source>
</evidence>
<name>A0A9P6R8Q0_9FUNG</name>
<evidence type="ECO:0000313" key="2">
    <source>
        <dbReference type="EMBL" id="KAG0313654.1"/>
    </source>
</evidence>
<keyword evidence="1" id="KW-0472">Membrane</keyword>
<feature type="transmembrane region" description="Helical" evidence="1">
    <location>
        <begin position="115"/>
        <end position="138"/>
    </location>
</feature>
<keyword evidence="3" id="KW-1185">Reference proteome</keyword>
<evidence type="ECO:0000256" key="1">
    <source>
        <dbReference type="SAM" id="Phobius"/>
    </source>
</evidence>
<dbReference type="EMBL" id="JAAAIP010000684">
    <property type="protein sequence ID" value="KAG0313654.1"/>
    <property type="molecule type" value="Genomic_DNA"/>
</dbReference>
<dbReference type="AlphaFoldDB" id="A0A9P6R8Q0"/>
<feature type="transmembrane region" description="Helical" evidence="1">
    <location>
        <begin position="69"/>
        <end position="91"/>
    </location>
</feature>
<feature type="transmembrane region" description="Helical" evidence="1">
    <location>
        <begin position="36"/>
        <end position="57"/>
    </location>
</feature>
<protein>
    <submittedName>
        <fullName evidence="2">Uncharacterized protein</fullName>
    </submittedName>
</protein>
<gene>
    <name evidence="2" type="ORF">BGZ99_008668</name>
</gene>
<organism evidence="2 3">
    <name type="scientific">Dissophora globulifera</name>
    <dbReference type="NCBI Taxonomy" id="979702"/>
    <lineage>
        <taxon>Eukaryota</taxon>
        <taxon>Fungi</taxon>
        <taxon>Fungi incertae sedis</taxon>
        <taxon>Mucoromycota</taxon>
        <taxon>Mortierellomycotina</taxon>
        <taxon>Mortierellomycetes</taxon>
        <taxon>Mortierellales</taxon>
        <taxon>Mortierellaceae</taxon>
        <taxon>Dissophora</taxon>
    </lineage>
</organism>
<dbReference type="OrthoDB" id="2416934at2759"/>
<sequence length="170" mass="18365">MESISLCTAVTSCLFYSAQGWPALGEQTIDLLVMSYISGAISVVGGVLGAFGLYAAYKKSASKVKLFARTWLFMIGMFIGSTLLTLFLTIIHKDRFQAQCAAEHDSPLGTHECGAMYVGALLGSLFGCLIGVTMIWCYGEDVVKYSIQLEMSKDKARGVESGFAGQMPER</sequence>
<comment type="caution">
    <text evidence="2">The sequence shown here is derived from an EMBL/GenBank/DDBJ whole genome shotgun (WGS) entry which is preliminary data.</text>
</comment>
<reference evidence="2" key="1">
    <citation type="journal article" date="2020" name="Fungal Divers.">
        <title>Resolving the Mortierellaceae phylogeny through synthesis of multi-gene phylogenetics and phylogenomics.</title>
        <authorList>
            <person name="Vandepol N."/>
            <person name="Liber J."/>
            <person name="Desiro A."/>
            <person name="Na H."/>
            <person name="Kennedy M."/>
            <person name="Barry K."/>
            <person name="Grigoriev I.V."/>
            <person name="Miller A.N."/>
            <person name="O'Donnell K."/>
            <person name="Stajich J.E."/>
            <person name="Bonito G."/>
        </authorList>
    </citation>
    <scope>NUCLEOTIDE SEQUENCE</scope>
    <source>
        <strain evidence="2">REB-010B</strain>
    </source>
</reference>
<keyword evidence="1" id="KW-0812">Transmembrane</keyword>
<dbReference type="Proteomes" id="UP000738325">
    <property type="component" value="Unassembled WGS sequence"/>
</dbReference>
<accession>A0A9P6R8Q0</accession>
<proteinExistence type="predicted"/>
<keyword evidence="1" id="KW-1133">Transmembrane helix</keyword>